<protein>
    <recommendedName>
        <fullName evidence="4">Nudix hydrolase domain-containing protein</fullName>
    </recommendedName>
</protein>
<dbReference type="Proteomes" id="UP000693970">
    <property type="component" value="Unassembled WGS sequence"/>
</dbReference>
<feature type="compositionally biased region" description="Basic and acidic residues" evidence="1">
    <location>
        <begin position="41"/>
        <end position="51"/>
    </location>
</feature>
<dbReference type="AlphaFoldDB" id="A0A9K3L5U1"/>
<evidence type="ECO:0000256" key="1">
    <source>
        <dbReference type="SAM" id="MobiDB-lite"/>
    </source>
</evidence>
<keyword evidence="3" id="KW-1185">Reference proteome</keyword>
<feature type="region of interest" description="Disordered" evidence="1">
    <location>
        <begin position="41"/>
        <end position="81"/>
    </location>
</feature>
<proteinExistence type="predicted"/>
<sequence>MTEQNSTTTTTVHTSNAGGSMGDVRNTSFDLSMNNRWKEKGASFKGQERKSCNRNGTNVVNVTPNYSPKGKKSPRRSHSGQPCQIFQGNFSAFLQSVENVRFKVHKPGCQCSKVNSIRERSSLSDKNILLQGLLVVPDSNVRFLPSAYLYPVTETLENETMLLMKELELKEIIFPPDRIAPDIKVSCSACLLENVPNGFVCIRSSSRKEVEYARDEARRNTSSLIDSGKKLHADHAQEVVVLDCIMLRGVARSPRSKKDTNETASPKASIDETILKDHLEKEGMDVSAVNRIKLGHHIKSFLKMLRGEKVFFLAIAFRDQVEENGGSISIELDLPGGKRHLGESSFDCAIRETLEETSLLVDDTWHAGDGQPLKNTSTEDFCNAFYELRPPLRPSSCVEEIGEALSRARISGH</sequence>
<gene>
    <name evidence="2" type="ORF">IV203_000613</name>
</gene>
<feature type="compositionally biased region" description="Basic residues" evidence="1">
    <location>
        <begin position="69"/>
        <end position="78"/>
    </location>
</feature>
<feature type="compositionally biased region" description="Polar residues" evidence="1">
    <location>
        <begin position="53"/>
        <end position="66"/>
    </location>
</feature>
<accession>A0A9K3L5U1</accession>
<feature type="region of interest" description="Disordered" evidence="1">
    <location>
        <begin position="1"/>
        <end position="28"/>
    </location>
</feature>
<reference evidence="2" key="1">
    <citation type="journal article" date="2021" name="Sci. Rep.">
        <title>Diploid genomic architecture of Nitzschia inconspicua, an elite biomass production diatom.</title>
        <authorList>
            <person name="Oliver A."/>
            <person name="Podell S."/>
            <person name="Pinowska A."/>
            <person name="Traller J.C."/>
            <person name="Smith S.R."/>
            <person name="McClure R."/>
            <person name="Beliaev A."/>
            <person name="Bohutskyi P."/>
            <person name="Hill E.A."/>
            <person name="Rabines A."/>
            <person name="Zheng H."/>
            <person name="Allen L.Z."/>
            <person name="Kuo A."/>
            <person name="Grigoriev I.V."/>
            <person name="Allen A.E."/>
            <person name="Hazlebeck D."/>
            <person name="Allen E.E."/>
        </authorList>
    </citation>
    <scope>NUCLEOTIDE SEQUENCE</scope>
    <source>
        <strain evidence="2">Hildebrandi</strain>
    </source>
</reference>
<reference evidence="2" key="2">
    <citation type="submission" date="2021-04" db="EMBL/GenBank/DDBJ databases">
        <authorList>
            <person name="Podell S."/>
        </authorList>
    </citation>
    <scope>NUCLEOTIDE SEQUENCE</scope>
    <source>
        <strain evidence="2">Hildebrandi</strain>
    </source>
</reference>
<dbReference type="CDD" id="cd02883">
    <property type="entry name" value="NUDIX_Hydrolase"/>
    <property type="match status" value="1"/>
</dbReference>
<name>A0A9K3L5U1_9STRA</name>
<feature type="compositionally biased region" description="Polar residues" evidence="1">
    <location>
        <begin position="1"/>
        <end position="18"/>
    </location>
</feature>
<dbReference type="OrthoDB" id="48913at2759"/>
<dbReference type="EMBL" id="JAGRRH010000015">
    <property type="protein sequence ID" value="KAG7355927.1"/>
    <property type="molecule type" value="Genomic_DNA"/>
</dbReference>
<evidence type="ECO:0008006" key="4">
    <source>
        <dbReference type="Google" id="ProtNLM"/>
    </source>
</evidence>
<comment type="caution">
    <text evidence="2">The sequence shown here is derived from an EMBL/GenBank/DDBJ whole genome shotgun (WGS) entry which is preliminary data.</text>
</comment>
<evidence type="ECO:0000313" key="2">
    <source>
        <dbReference type="EMBL" id="KAG7355927.1"/>
    </source>
</evidence>
<evidence type="ECO:0000313" key="3">
    <source>
        <dbReference type="Proteomes" id="UP000693970"/>
    </source>
</evidence>
<organism evidence="2 3">
    <name type="scientific">Nitzschia inconspicua</name>
    <dbReference type="NCBI Taxonomy" id="303405"/>
    <lineage>
        <taxon>Eukaryota</taxon>
        <taxon>Sar</taxon>
        <taxon>Stramenopiles</taxon>
        <taxon>Ochrophyta</taxon>
        <taxon>Bacillariophyta</taxon>
        <taxon>Bacillariophyceae</taxon>
        <taxon>Bacillariophycidae</taxon>
        <taxon>Bacillariales</taxon>
        <taxon>Bacillariaceae</taxon>
        <taxon>Nitzschia</taxon>
    </lineage>
</organism>